<comment type="caution">
    <text evidence="2">The sequence shown here is derived from an EMBL/GenBank/DDBJ whole genome shotgun (WGS) entry which is preliminary data.</text>
</comment>
<feature type="transmembrane region" description="Helical" evidence="1">
    <location>
        <begin position="118"/>
        <end position="137"/>
    </location>
</feature>
<protein>
    <recommendedName>
        <fullName evidence="4">Steroid 5-alpha reductase C-terminal domain-containing protein</fullName>
    </recommendedName>
</protein>
<organism evidence="2 3">
    <name type="scientific">Trapa natans</name>
    <name type="common">Water chestnut</name>
    <dbReference type="NCBI Taxonomy" id="22666"/>
    <lineage>
        <taxon>Eukaryota</taxon>
        <taxon>Viridiplantae</taxon>
        <taxon>Streptophyta</taxon>
        <taxon>Embryophyta</taxon>
        <taxon>Tracheophyta</taxon>
        <taxon>Spermatophyta</taxon>
        <taxon>Magnoliopsida</taxon>
        <taxon>eudicotyledons</taxon>
        <taxon>Gunneridae</taxon>
        <taxon>Pentapetalae</taxon>
        <taxon>rosids</taxon>
        <taxon>malvids</taxon>
        <taxon>Myrtales</taxon>
        <taxon>Lythraceae</taxon>
        <taxon>Trapa</taxon>
    </lineage>
</organism>
<evidence type="ECO:0000313" key="2">
    <source>
        <dbReference type="EMBL" id="KAK4792057.1"/>
    </source>
</evidence>
<dbReference type="Pfam" id="PF06966">
    <property type="entry name" value="DUF1295"/>
    <property type="match status" value="1"/>
</dbReference>
<keyword evidence="3" id="KW-1185">Reference proteome</keyword>
<proteinExistence type="predicted"/>
<gene>
    <name evidence="2" type="ORF">SAY86_022492</name>
</gene>
<dbReference type="InterPro" id="IPR010721">
    <property type="entry name" value="UstE-like"/>
</dbReference>
<dbReference type="Proteomes" id="UP001346149">
    <property type="component" value="Unassembled WGS sequence"/>
</dbReference>
<dbReference type="AlphaFoldDB" id="A0AAN7LTL5"/>
<evidence type="ECO:0000256" key="1">
    <source>
        <dbReference type="SAM" id="Phobius"/>
    </source>
</evidence>
<evidence type="ECO:0000313" key="3">
    <source>
        <dbReference type="Proteomes" id="UP001346149"/>
    </source>
</evidence>
<name>A0AAN7LTL5_TRANT</name>
<keyword evidence="1" id="KW-1133">Transmembrane helix</keyword>
<dbReference type="PANTHER" id="PTHR32251:SF23">
    <property type="entry name" value="3-OXO-5-ALPHA-STEROID 4-DEHYDROGENASE (DUF1295)"/>
    <property type="match status" value="1"/>
</dbReference>
<dbReference type="Gene3D" id="1.20.120.1630">
    <property type="match status" value="1"/>
</dbReference>
<reference evidence="2 3" key="1">
    <citation type="journal article" date="2023" name="Hortic Res">
        <title>Pangenome of water caltrop reveals structural variations and asymmetric subgenome divergence after allopolyploidization.</title>
        <authorList>
            <person name="Zhang X."/>
            <person name="Chen Y."/>
            <person name="Wang L."/>
            <person name="Yuan Y."/>
            <person name="Fang M."/>
            <person name="Shi L."/>
            <person name="Lu R."/>
            <person name="Comes H.P."/>
            <person name="Ma Y."/>
            <person name="Chen Y."/>
            <person name="Huang G."/>
            <person name="Zhou Y."/>
            <person name="Zheng Z."/>
            <person name="Qiu Y."/>
        </authorList>
    </citation>
    <scope>NUCLEOTIDE SEQUENCE [LARGE SCALE GENOMIC DNA]</scope>
    <source>
        <strain evidence="2">F231</strain>
    </source>
</reference>
<dbReference type="PANTHER" id="PTHR32251">
    <property type="entry name" value="3-OXO-5-ALPHA-STEROID 4-DEHYDROGENASE"/>
    <property type="match status" value="1"/>
</dbReference>
<accession>A0AAN7LTL5</accession>
<feature type="transmembrane region" description="Helical" evidence="1">
    <location>
        <begin position="198"/>
        <end position="217"/>
    </location>
</feature>
<dbReference type="PROSITE" id="PS50244">
    <property type="entry name" value="S5A_REDUCTASE"/>
    <property type="match status" value="1"/>
</dbReference>
<feature type="transmembrane region" description="Helical" evidence="1">
    <location>
        <begin position="255"/>
        <end position="272"/>
    </location>
</feature>
<dbReference type="EMBL" id="JAXQNO010000008">
    <property type="protein sequence ID" value="KAK4792057.1"/>
    <property type="molecule type" value="Genomic_DNA"/>
</dbReference>
<evidence type="ECO:0008006" key="4">
    <source>
        <dbReference type="Google" id="ProtNLM"/>
    </source>
</evidence>
<feature type="transmembrane region" description="Helical" evidence="1">
    <location>
        <begin position="58"/>
        <end position="81"/>
    </location>
</feature>
<sequence>MTRANMGSNLKNAVLAILAPLPSMIFYLWFLKNSEVIANAAAGGDDGSFAASLWAWCYYHPVLLANVLFFFNVNVLFWVIGHIQNRHWMISLYWTVIPILLVHYYATHPLAQYNLWRSKIVILLTWVWAIRLNHNYLRRERWQWGAREDWRFTQMRAQYGKNWLWISFFGIYAAQQVFLMGVTLPLYVVHSVDRPLNIWDFIAILVAVTGITMAYLADTQLHDFIARNQKLKELGKPVVLNLEEGLWYYSRHPNYFGEQLWWWGLVIFAWNLGQAWTFVGSLFNVLCLSYVTMLVEERMLKTPHRTEAYSHYRKTTSVWVPWFKASQGSAKEKPT</sequence>
<dbReference type="GO" id="GO:0016020">
    <property type="term" value="C:membrane"/>
    <property type="evidence" value="ECO:0007669"/>
    <property type="project" value="TreeGrafter"/>
</dbReference>
<feature type="transmembrane region" description="Helical" evidence="1">
    <location>
        <begin position="12"/>
        <end position="30"/>
    </location>
</feature>
<feature type="transmembrane region" description="Helical" evidence="1">
    <location>
        <begin position="88"/>
        <end position="106"/>
    </location>
</feature>
<keyword evidence="1" id="KW-0812">Transmembrane</keyword>
<feature type="transmembrane region" description="Helical" evidence="1">
    <location>
        <begin position="163"/>
        <end position="186"/>
    </location>
</feature>
<keyword evidence="1" id="KW-0472">Membrane</keyword>